<dbReference type="CDD" id="cd00614">
    <property type="entry name" value="CGS_like"/>
    <property type="match status" value="1"/>
</dbReference>
<protein>
    <submittedName>
        <fullName evidence="4">Aminotransferase class V-fold PLP-dependent enzyme</fullName>
    </submittedName>
</protein>
<dbReference type="SUPFAM" id="SSF53383">
    <property type="entry name" value="PLP-dependent transferases"/>
    <property type="match status" value="1"/>
</dbReference>
<keyword evidence="5" id="KW-1185">Reference proteome</keyword>
<gene>
    <name evidence="4" type="ORF">G3R48_02675</name>
</gene>
<evidence type="ECO:0000256" key="1">
    <source>
        <dbReference type="ARBA" id="ARBA00001933"/>
    </source>
</evidence>
<reference evidence="4 5" key="1">
    <citation type="submission" date="2020-02" db="EMBL/GenBank/DDBJ databases">
        <title>Shewanella WXL01 sp. nov., a marine bacterium isolated from green algae in Luhuitou Fringing Reef (Northern South China Sea).</title>
        <authorList>
            <person name="Wang X."/>
        </authorList>
    </citation>
    <scope>NUCLEOTIDE SEQUENCE [LARGE SCALE GENOMIC DNA]</scope>
    <source>
        <strain evidence="4 5">MCCC 1A01895</strain>
    </source>
</reference>
<dbReference type="PIRSF" id="PIRSF001434">
    <property type="entry name" value="CGS"/>
    <property type="match status" value="1"/>
</dbReference>
<comment type="caution">
    <text evidence="4">The sequence shown here is derived from an EMBL/GenBank/DDBJ whole genome shotgun (WGS) entry which is preliminary data.</text>
</comment>
<dbReference type="PROSITE" id="PS00868">
    <property type="entry name" value="CYS_MET_METAB_PP"/>
    <property type="match status" value="1"/>
</dbReference>
<dbReference type="RefSeq" id="WP_153662018.1">
    <property type="nucleotide sequence ID" value="NZ_JAAIKR010000001.1"/>
</dbReference>
<evidence type="ECO:0000313" key="4">
    <source>
        <dbReference type="EMBL" id="MBR9726897.1"/>
    </source>
</evidence>
<dbReference type="InterPro" id="IPR000277">
    <property type="entry name" value="Cys/Met-Metab_PyrdxlP-dep_enz"/>
</dbReference>
<dbReference type="Pfam" id="PF01053">
    <property type="entry name" value="Cys_Met_Meta_PP"/>
    <property type="match status" value="1"/>
</dbReference>
<dbReference type="InterPro" id="IPR015421">
    <property type="entry name" value="PyrdxlP-dep_Trfase_major"/>
</dbReference>
<comment type="cofactor">
    <cofactor evidence="1 3">
        <name>pyridoxal 5'-phosphate</name>
        <dbReference type="ChEBI" id="CHEBI:597326"/>
    </cofactor>
</comment>
<evidence type="ECO:0000256" key="2">
    <source>
        <dbReference type="ARBA" id="ARBA00022898"/>
    </source>
</evidence>
<dbReference type="EMBL" id="JAAIKR010000001">
    <property type="protein sequence ID" value="MBR9726897.1"/>
    <property type="molecule type" value="Genomic_DNA"/>
</dbReference>
<keyword evidence="4" id="KW-0032">Aminotransferase</keyword>
<proteinExistence type="inferred from homology"/>
<dbReference type="GO" id="GO:0008483">
    <property type="term" value="F:transaminase activity"/>
    <property type="evidence" value="ECO:0007669"/>
    <property type="project" value="UniProtKB-KW"/>
</dbReference>
<dbReference type="InterPro" id="IPR015422">
    <property type="entry name" value="PyrdxlP-dep_Trfase_small"/>
</dbReference>
<evidence type="ECO:0000256" key="3">
    <source>
        <dbReference type="RuleBase" id="RU362118"/>
    </source>
</evidence>
<keyword evidence="2 3" id="KW-0663">Pyridoxal phosphate</keyword>
<dbReference type="PANTHER" id="PTHR11808:SF80">
    <property type="entry name" value="CYSTATHIONINE GAMMA-LYASE"/>
    <property type="match status" value="1"/>
</dbReference>
<dbReference type="PANTHER" id="PTHR11808">
    <property type="entry name" value="TRANS-SULFURATION ENZYME FAMILY MEMBER"/>
    <property type="match status" value="1"/>
</dbReference>
<dbReference type="InterPro" id="IPR054542">
    <property type="entry name" value="Cys_met_metab_PP"/>
</dbReference>
<dbReference type="Gene3D" id="3.90.1150.10">
    <property type="entry name" value="Aspartate Aminotransferase, domain 1"/>
    <property type="match status" value="1"/>
</dbReference>
<sequence>MESKTLPSSAAEHAELPVYNKLHASTLAIHGGHQANEHGALVTPLHQSATFAFDNAEQGGARFAGDQPGYIYTRLGNPTTAELERKMALLEGAEDAAATASGMAAVSSALLTHLQAGDHIVASNAIYGCSFALITTQLNRLGIRSTLVDFNNMPAVTAAIEPTTKVIFCETPVNPHLDVFDIRAIVAIAKQYDLVSIVDNTFMTPLLQQPLALGVDMVIHSATKYLNGHGDVIAGIVCGNREHMTRLKYEILKDFGGVISPHDAWLILRGMKTLDVRLQRHCDNAEQLAQYLQANQAIAKVFYPALSSHQGHRFIGRQMKRAGGVLAFELIGDLQHAIDFVNRLTLLTIAVSLGDAETLIQHPASMTHSPYTPQARAEAGISDNLLRISVGLEDINDIIADIEQALV</sequence>
<evidence type="ECO:0000313" key="5">
    <source>
        <dbReference type="Proteomes" id="UP000811844"/>
    </source>
</evidence>
<dbReference type="InterPro" id="IPR015424">
    <property type="entry name" value="PyrdxlP-dep_Trfase"/>
</dbReference>
<organism evidence="4 5">
    <name type="scientific">Shewanella intestini</name>
    <dbReference type="NCBI Taxonomy" id="2017544"/>
    <lineage>
        <taxon>Bacteria</taxon>
        <taxon>Pseudomonadati</taxon>
        <taxon>Pseudomonadota</taxon>
        <taxon>Gammaproteobacteria</taxon>
        <taxon>Alteromonadales</taxon>
        <taxon>Shewanellaceae</taxon>
        <taxon>Shewanella</taxon>
    </lineage>
</organism>
<dbReference type="Proteomes" id="UP000811844">
    <property type="component" value="Unassembled WGS sequence"/>
</dbReference>
<comment type="similarity">
    <text evidence="3">Belongs to the trans-sulfuration enzymes family.</text>
</comment>
<name>A0ABS5HYU3_9GAMM</name>
<dbReference type="Gene3D" id="3.40.640.10">
    <property type="entry name" value="Type I PLP-dependent aspartate aminotransferase-like (Major domain)"/>
    <property type="match status" value="1"/>
</dbReference>
<accession>A0ABS5HYU3</accession>
<keyword evidence="4" id="KW-0808">Transferase</keyword>